<reference evidence="2" key="1">
    <citation type="submission" date="2010-03" db="EMBL/GenBank/DDBJ databases">
        <title>The genome sequence of Synergistetes sp. SGP1.</title>
        <authorList>
            <consortium name="metaHIT consortium -- http://www.metahit.eu/"/>
            <person name="Pajon A."/>
            <person name="Turner K."/>
            <person name="Parkhill J."/>
            <person name="Wade W."/>
            <person name="Vartoukian S."/>
        </authorList>
    </citation>
    <scope>NUCLEOTIDE SEQUENCE [LARGE SCALE GENOMIC DNA]</scope>
    <source>
        <strain evidence="2">SGP1</strain>
    </source>
</reference>
<dbReference type="AlphaFoldDB" id="A0AB94IXM2"/>
<dbReference type="EMBL" id="FP929056">
    <property type="protein sequence ID" value="CBL28501.1"/>
    <property type="molecule type" value="Genomic_DNA"/>
</dbReference>
<evidence type="ECO:0008006" key="3">
    <source>
        <dbReference type="Google" id="ProtNLM"/>
    </source>
</evidence>
<gene>
    <name evidence="1" type="ORF">SY1_14660</name>
</gene>
<organism evidence="1 2">
    <name type="scientific">Fretibacterium fastidiosum</name>
    <dbReference type="NCBI Taxonomy" id="651822"/>
    <lineage>
        <taxon>Bacteria</taxon>
        <taxon>Thermotogati</taxon>
        <taxon>Synergistota</taxon>
        <taxon>Synergistia</taxon>
        <taxon>Synergistales</taxon>
        <taxon>Aminobacteriaceae</taxon>
        <taxon>Fretibacterium</taxon>
    </lineage>
</organism>
<protein>
    <recommendedName>
        <fullName evidence="3">DUF3857 domain-containing protein</fullName>
    </recommendedName>
</protein>
<reference evidence="1 2" key="2">
    <citation type="submission" date="2010-03" db="EMBL/GenBank/DDBJ databases">
        <authorList>
            <person name="Pajon A."/>
        </authorList>
    </citation>
    <scope>NUCLEOTIDE SEQUENCE [LARGE SCALE GENOMIC DNA]</scope>
    <source>
        <strain evidence="1 2">SGP1</strain>
    </source>
</reference>
<evidence type="ECO:0000313" key="1">
    <source>
        <dbReference type="EMBL" id="CBL28501.1"/>
    </source>
</evidence>
<dbReference type="Proteomes" id="UP000008957">
    <property type="component" value="Chromosome"/>
</dbReference>
<name>A0AB94IXM2_9BACT</name>
<proteinExistence type="predicted"/>
<dbReference type="Gene3D" id="2.60.40.3140">
    <property type="match status" value="1"/>
</dbReference>
<dbReference type="KEGG" id="sbr:SY1_14660"/>
<keyword evidence="2" id="KW-1185">Reference proteome</keyword>
<dbReference type="RefSeq" id="WP_015556648.1">
    <property type="nucleotide sequence ID" value="NC_021038.1"/>
</dbReference>
<evidence type="ECO:0000313" key="2">
    <source>
        <dbReference type="Proteomes" id="UP000008957"/>
    </source>
</evidence>
<sequence>MRFDEDAAGTRSHPCGGVGTRLCRLLVAWLLLTAALALPAAAQGGEEVPEYSVARMRQLNPDFTTYPDAQGIVWLRREVFRRGDKGGMERTHLWVILGRRDLDDRWLTWRIPDPAGGRAEVLQACVYSFDTGEKLRDVAPVAEGGLQTVSFRDLPEPFVLAVAWRDVTPDALAFEDLVWLQEALPVWESNVEVHLPPSQSIVFRAFPQELEPEVRRAPQGSVYSWRVINTAPFEPKGLIRSRRSGLAFSMRRERAGLIRLMRSAVGTELPTAPDAARAGFHSSAEEGVKSLLNWLFLQPELHLPDGARREVPGAAPWTRNEKLLLARAWLAQEGVDAPMSWRLPIEPAEEPPLSPELLQDALLEVPAFHGKQRTRDSVFYDMSAPFDGGPSALLQGERVFGLSANGTLSSKEVPASRAAANRLFAAMELKMDEQGRLTGVVRLLLRGAWIPFLLRERSPAEAEVRAALLELFPDLRHYEDVQCRRSREGLELSFALKKKPGVASIGGPGLLAMPPAFLPKAFSALKGQSTPIELRFPFVLEQRWTIGLPRSAERILDEGETKRTPDRVNYSDSCKAWRHRVVGSARCEVDTLRVAEGDLALLQRCVALWQAFAERHIPVQLKR</sequence>
<accession>A0AB94IXM2</accession>